<proteinExistence type="predicted"/>
<name>H1S1X3_9BURK</name>
<sequence length="77" mass="8779">MRIRHKSTAATARPLRDELVFMEFSLNATMGKAKPAGSEVAWRTGSWEKMQQGKTRAVLDRMEPKKELRAPHIAQSR</sequence>
<comment type="caution">
    <text evidence="1">The sequence shown here is derived from an EMBL/GenBank/DDBJ whole genome shotgun (WGS) entry which is preliminary data.</text>
</comment>
<evidence type="ECO:0000313" key="2">
    <source>
        <dbReference type="Proteomes" id="UP000005808"/>
    </source>
</evidence>
<reference evidence="1 2" key="1">
    <citation type="journal article" date="2012" name="J. Bacteriol.">
        <title>De Novo Genome Project of Cupriavidus basilensis OR16.</title>
        <authorList>
            <person name="Cserhati M."/>
            <person name="Kriszt B."/>
            <person name="Szoboszlay S."/>
            <person name="Toth A."/>
            <person name="Szabo I."/>
            <person name="Tancsics A."/>
            <person name="Nagy I."/>
            <person name="Horvath B."/>
            <person name="Nagy I."/>
            <person name="Kukolya J."/>
        </authorList>
    </citation>
    <scope>NUCLEOTIDE SEQUENCE [LARGE SCALE GENOMIC DNA]</scope>
    <source>
        <strain evidence="1 2">OR16</strain>
    </source>
</reference>
<organism evidence="1 2">
    <name type="scientific">Cupriavidus basilensis OR16</name>
    <dbReference type="NCBI Taxonomy" id="1127483"/>
    <lineage>
        <taxon>Bacteria</taxon>
        <taxon>Pseudomonadati</taxon>
        <taxon>Pseudomonadota</taxon>
        <taxon>Betaproteobacteria</taxon>
        <taxon>Burkholderiales</taxon>
        <taxon>Burkholderiaceae</taxon>
        <taxon>Cupriavidus</taxon>
    </lineage>
</organism>
<protein>
    <submittedName>
        <fullName evidence="1">Uncharacterized protein</fullName>
    </submittedName>
</protein>
<dbReference type="AlphaFoldDB" id="H1S1X3"/>
<gene>
    <name evidence="1" type="ORF">OR16_08377</name>
</gene>
<dbReference type="Proteomes" id="UP000005808">
    <property type="component" value="Unassembled WGS sequence"/>
</dbReference>
<evidence type="ECO:0000313" key="1">
    <source>
        <dbReference type="EMBL" id="EHP43467.1"/>
    </source>
</evidence>
<dbReference type="EMBL" id="AHJE01000018">
    <property type="protein sequence ID" value="EHP43467.1"/>
    <property type="molecule type" value="Genomic_DNA"/>
</dbReference>
<accession>H1S1X3</accession>